<evidence type="ECO:0000313" key="13">
    <source>
        <dbReference type="EMBL" id="EXL02222.1"/>
    </source>
</evidence>
<reference evidence="13 14" key="1">
    <citation type="submission" date="2014-02" db="EMBL/GenBank/DDBJ databases">
        <title>Aquamicrobium defluvii Genome sequencing.</title>
        <authorList>
            <person name="Wang X."/>
        </authorList>
    </citation>
    <scope>NUCLEOTIDE SEQUENCE [LARGE SCALE GENOMIC DNA]</scope>
    <source>
        <strain evidence="13 14">W13Z1</strain>
    </source>
</reference>
<dbReference type="SUPFAM" id="SSF51735">
    <property type="entry name" value="NAD(P)-binding Rossmann-fold domains"/>
    <property type="match status" value="1"/>
</dbReference>
<dbReference type="PANTHER" id="PTHR43086">
    <property type="entry name" value="VERY-LONG-CHAIN 3-OXOOACYL-COA REDUCTASE"/>
    <property type="match status" value="1"/>
</dbReference>
<dbReference type="PATRIC" id="fig|69279.3.peg.4216"/>
<keyword evidence="2" id="KW-0560">Oxidoreductase</keyword>
<dbReference type="InterPro" id="IPR036291">
    <property type="entry name" value="NAD(P)-bd_dom_sf"/>
</dbReference>
<comment type="catalytic activity">
    <reaction evidence="10">
        <text>3-hydroxypropanoate + NADP(+) = 3-oxopropanoate + NADPH + H(+)</text>
        <dbReference type="Rhea" id="RHEA:26438"/>
        <dbReference type="ChEBI" id="CHEBI:15378"/>
        <dbReference type="ChEBI" id="CHEBI:16510"/>
        <dbReference type="ChEBI" id="CHEBI:33190"/>
        <dbReference type="ChEBI" id="CHEBI:57783"/>
        <dbReference type="ChEBI" id="CHEBI:58349"/>
        <dbReference type="EC" id="1.1.1.298"/>
    </reaction>
</comment>
<evidence type="ECO:0000256" key="8">
    <source>
        <dbReference type="ARBA" id="ARBA00044349"/>
    </source>
</evidence>
<dbReference type="GO" id="GO:0035527">
    <property type="term" value="F:3-hydroxypropionate dehydrogenase (NADP+) activity"/>
    <property type="evidence" value="ECO:0007669"/>
    <property type="project" value="UniProtKB-EC"/>
</dbReference>
<dbReference type="AlphaFoldDB" id="A0A011TE95"/>
<dbReference type="PRINTS" id="PR00080">
    <property type="entry name" value="SDRFAMILY"/>
</dbReference>
<evidence type="ECO:0000259" key="12">
    <source>
        <dbReference type="SMART" id="SM00822"/>
    </source>
</evidence>
<dbReference type="Proteomes" id="UP000019849">
    <property type="component" value="Unassembled WGS sequence"/>
</dbReference>
<dbReference type="EC" id="1.1.1.381" evidence="5"/>
<dbReference type="PROSITE" id="PS00061">
    <property type="entry name" value="ADH_SHORT"/>
    <property type="match status" value="1"/>
</dbReference>
<comment type="catalytic activity">
    <reaction evidence="3">
        <text>L-allo-threonine + NADP(+) = aminoacetone + CO2 + NADPH</text>
        <dbReference type="Rhea" id="RHEA:43524"/>
        <dbReference type="ChEBI" id="CHEBI:16526"/>
        <dbReference type="ChEBI" id="CHEBI:57783"/>
        <dbReference type="ChEBI" id="CHEBI:58320"/>
        <dbReference type="ChEBI" id="CHEBI:58349"/>
        <dbReference type="ChEBI" id="CHEBI:58585"/>
        <dbReference type="EC" id="1.1.1.381"/>
    </reaction>
</comment>
<comment type="similarity">
    <text evidence="1 11">Belongs to the short-chain dehydrogenases/reductases (SDR) family.</text>
</comment>
<dbReference type="PRINTS" id="PR00081">
    <property type="entry name" value="GDHRDH"/>
</dbReference>
<organism evidence="13 14">
    <name type="scientific">Aquamicrobium defluvii</name>
    <dbReference type="NCBI Taxonomy" id="69279"/>
    <lineage>
        <taxon>Bacteria</taxon>
        <taxon>Pseudomonadati</taxon>
        <taxon>Pseudomonadota</taxon>
        <taxon>Alphaproteobacteria</taxon>
        <taxon>Hyphomicrobiales</taxon>
        <taxon>Phyllobacteriaceae</taxon>
        <taxon>Aquamicrobium</taxon>
    </lineage>
</organism>
<dbReference type="FunFam" id="3.40.50.720:FF:000047">
    <property type="entry name" value="NADP-dependent L-serine/L-allo-threonine dehydrogenase"/>
    <property type="match status" value="1"/>
</dbReference>
<evidence type="ECO:0000256" key="4">
    <source>
        <dbReference type="ARBA" id="ARBA00044050"/>
    </source>
</evidence>
<dbReference type="InterPro" id="IPR002347">
    <property type="entry name" value="SDR_fam"/>
</dbReference>
<evidence type="ECO:0000256" key="11">
    <source>
        <dbReference type="RuleBase" id="RU000363"/>
    </source>
</evidence>
<evidence type="ECO:0000256" key="10">
    <source>
        <dbReference type="ARBA" id="ARBA00047274"/>
    </source>
</evidence>
<dbReference type="Gene3D" id="3.40.50.720">
    <property type="entry name" value="NAD(P)-binding Rossmann-like Domain"/>
    <property type="match status" value="1"/>
</dbReference>
<dbReference type="STRING" id="69279.BG36_15765"/>
<dbReference type="EC" id="1.1.1.298" evidence="4"/>
<feature type="domain" description="Ketoreductase" evidence="12">
    <location>
        <begin position="7"/>
        <end position="182"/>
    </location>
</feature>
<evidence type="ECO:0000256" key="7">
    <source>
        <dbReference type="ARBA" id="ARBA00044271"/>
    </source>
</evidence>
<dbReference type="InterPro" id="IPR057326">
    <property type="entry name" value="KR_dom"/>
</dbReference>
<evidence type="ECO:0000256" key="6">
    <source>
        <dbReference type="ARBA" id="ARBA00044065"/>
    </source>
</evidence>
<dbReference type="HOGENOM" id="CLU_010194_2_10_5"/>
<evidence type="ECO:0000256" key="1">
    <source>
        <dbReference type="ARBA" id="ARBA00006484"/>
    </source>
</evidence>
<evidence type="ECO:0000256" key="2">
    <source>
        <dbReference type="ARBA" id="ARBA00023002"/>
    </source>
</evidence>
<protein>
    <recommendedName>
        <fullName evidence="6">NADP-dependent 3-hydroxy acid dehydrogenase YdfG</fullName>
        <ecNumber evidence="4">1.1.1.298</ecNumber>
        <ecNumber evidence="5">1.1.1.381</ecNumber>
    </recommendedName>
    <alternativeName>
        <fullName evidence="8">L-allo-threonine dehydrogenase</fullName>
    </alternativeName>
    <alternativeName>
        <fullName evidence="7">Malonic semialdehyde reductase</fullName>
    </alternativeName>
</protein>
<dbReference type="RefSeq" id="WP_035031694.1">
    <property type="nucleotide sequence ID" value="NZ_KK073905.1"/>
</dbReference>
<dbReference type="Pfam" id="PF00106">
    <property type="entry name" value="adh_short"/>
    <property type="match status" value="1"/>
</dbReference>
<accession>A0A011TE95</accession>
<dbReference type="eggNOG" id="COG4221">
    <property type="taxonomic scope" value="Bacteria"/>
</dbReference>
<name>A0A011TE95_9HYPH</name>
<comment type="function">
    <text evidence="9">NADP-dependent dehydrogenase with broad substrate specificity acting on 3-hydroxy acids. Catalyzes the NADP-dependent oxidation of L-allo-threonine to L-2-amino-3-keto-butyrate, which is spontaneously decarboxylated into aminoacetone. Also acts on D-threonine, L-serine, D-serine, D-3-hydroxyisobutyrate, L-3-hydroxyisobutyrate, D-glycerate and L-glycerate. Able to catalyze the reduction of the malonic semialdehyde to 3-hydroxypropionic acid. YdfG is apparently supplementing RutE, the presumed malonic semialdehyde reductase involved in pyrimidine degradation since both are able to detoxify malonic semialdehyde.</text>
</comment>
<proteinExistence type="inferred from homology"/>
<dbReference type="SMART" id="SM00822">
    <property type="entry name" value="PKS_KR"/>
    <property type="match status" value="1"/>
</dbReference>
<gene>
    <name evidence="13" type="ORF">BG36_15765</name>
</gene>
<dbReference type="InterPro" id="IPR020904">
    <property type="entry name" value="Sc_DH/Rdtase_CS"/>
</dbReference>
<evidence type="ECO:0000256" key="3">
    <source>
        <dbReference type="ARBA" id="ARBA00043812"/>
    </source>
</evidence>
<evidence type="ECO:0000256" key="5">
    <source>
        <dbReference type="ARBA" id="ARBA00044059"/>
    </source>
</evidence>
<sequence length="246" mass="26108">MTISSYTTALVTGASSGIGEAVARTLAERGLNIIAVGRDAESLARLQAETGAVPIVCDITDRAALAAKLNGFEIDVLVNNAGVLSASVPFHDLPADSIDAMIDVNLRAAVHLTQYCLPGMMARNRGHIVFIGSSAGLTPHPTATVYGATKAAISSFAQALRLDLLGRAIRISEVAPGRVETRLYRDALGLEEAQRRLYDDYSVLQPQDLATLIETVLDMPQHVDVSRMEIFPTTQAVGGGQIVKNL</sequence>
<evidence type="ECO:0000313" key="14">
    <source>
        <dbReference type="Proteomes" id="UP000019849"/>
    </source>
</evidence>
<dbReference type="EMBL" id="JENY01000033">
    <property type="protein sequence ID" value="EXL02222.1"/>
    <property type="molecule type" value="Genomic_DNA"/>
</dbReference>
<evidence type="ECO:0000256" key="9">
    <source>
        <dbReference type="ARBA" id="ARBA00045650"/>
    </source>
</evidence>
<comment type="caution">
    <text evidence="13">The sequence shown here is derived from an EMBL/GenBank/DDBJ whole genome shotgun (WGS) entry which is preliminary data.</text>
</comment>
<dbReference type="PANTHER" id="PTHR43086:SF3">
    <property type="entry name" value="NADP-DEPENDENT 3-HYDROXY ACID DEHYDROGENASE YDFG"/>
    <property type="match status" value="1"/>
</dbReference>